<protein>
    <submittedName>
        <fullName evidence="2">Uncharacterized protein</fullName>
    </submittedName>
</protein>
<gene>
    <name evidence="2" type="ORF">GLOIN_2v1640637</name>
</gene>
<proteinExistence type="predicted"/>
<evidence type="ECO:0000256" key="1">
    <source>
        <dbReference type="SAM" id="Phobius"/>
    </source>
</evidence>
<evidence type="ECO:0000313" key="2">
    <source>
        <dbReference type="EMBL" id="POG68068.1"/>
    </source>
</evidence>
<keyword evidence="3" id="KW-1185">Reference proteome</keyword>
<organism evidence="2 3">
    <name type="scientific">Rhizophagus irregularis (strain DAOM 181602 / DAOM 197198 / MUCL 43194)</name>
    <name type="common">Arbuscular mycorrhizal fungus</name>
    <name type="synonym">Glomus intraradices</name>
    <dbReference type="NCBI Taxonomy" id="747089"/>
    <lineage>
        <taxon>Eukaryota</taxon>
        <taxon>Fungi</taxon>
        <taxon>Fungi incertae sedis</taxon>
        <taxon>Mucoromycota</taxon>
        <taxon>Glomeromycotina</taxon>
        <taxon>Glomeromycetes</taxon>
        <taxon>Glomerales</taxon>
        <taxon>Glomeraceae</taxon>
        <taxon>Rhizophagus</taxon>
    </lineage>
</organism>
<dbReference type="AlphaFoldDB" id="A0A2P4PRQ7"/>
<dbReference type="Proteomes" id="UP000018888">
    <property type="component" value="Unassembled WGS sequence"/>
</dbReference>
<accession>A0A2P4PRQ7</accession>
<sequence length="57" mass="7136">NKIIRLKLITCSFGINIMFFIFTYNDIYILIIYIYYTFLVIFFRMFVCFLCDFYKKK</sequence>
<feature type="transmembrane region" description="Helical" evidence="1">
    <location>
        <begin position="30"/>
        <end position="54"/>
    </location>
</feature>
<comment type="caution">
    <text evidence="2">The sequence shown here is derived from an EMBL/GenBank/DDBJ whole genome shotgun (WGS) entry which is preliminary data.</text>
</comment>
<name>A0A2P4PRQ7_RHIID</name>
<evidence type="ECO:0000313" key="3">
    <source>
        <dbReference type="Proteomes" id="UP000018888"/>
    </source>
</evidence>
<feature type="non-terminal residue" evidence="2">
    <location>
        <position position="1"/>
    </location>
</feature>
<reference evidence="2 3" key="2">
    <citation type="journal article" date="2018" name="New Phytol.">
        <title>High intraspecific genome diversity in the model arbuscular mycorrhizal symbiont Rhizophagus irregularis.</title>
        <authorList>
            <person name="Chen E.C.H."/>
            <person name="Morin E."/>
            <person name="Beaudet D."/>
            <person name="Noel J."/>
            <person name="Yildirir G."/>
            <person name="Ndikumana S."/>
            <person name="Charron P."/>
            <person name="St-Onge C."/>
            <person name="Giorgi J."/>
            <person name="Kruger M."/>
            <person name="Marton T."/>
            <person name="Ropars J."/>
            <person name="Grigoriev I.V."/>
            <person name="Hainaut M."/>
            <person name="Henrissat B."/>
            <person name="Roux C."/>
            <person name="Martin F."/>
            <person name="Corradi N."/>
        </authorList>
    </citation>
    <scope>NUCLEOTIDE SEQUENCE [LARGE SCALE GENOMIC DNA]</scope>
    <source>
        <strain evidence="2 3">DAOM 197198</strain>
    </source>
</reference>
<keyword evidence="1" id="KW-0812">Transmembrane</keyword>
<reference evidence="2 3" key="1">
    <citation type="journal article" date="2013" name="Proc. Natl. Acad. Sci. U.S.A.">
        <title>Genome of an arbuscular mycorrhizal fungus provides insight into the oldest plant symbiosis.</title>
        <authorList>
            <person name="Tisserant E."/>
            <person name="Malbreil M."/>
            <person name="Kuo A."/>
            <person name="Kohler A."/>
            <person name="Symeonidi A."/>
            <person name="Balestrini R."/>
            <person name="Charron P."/>
            <person name="Duensing N."/>
            <person name="Frei Dit Frey N."/>
            <person name="Gianinazzi-Pearson V."/>
            <person name="Gilbert L.B."/>
            <person name="Handa Y."/>
            <person name="Herr J.R."/>
            <person name="Hijri M."/>
            <person name="Koul R."/>
            <person name="Kawaguchi M."/>
            <person name="Krajinski F."/>
            <person name="Lammers P.J."/>
            <person name="Masclaux F.G."/>
            <person name="Murat C."/>
            <person name="Morin E."/>
            <person name="Ndikumana S."/>
            <person name="Pagni M."/>
            <person name="Petitpierre D."/>
            <person name="Requena N."/>
            <person name="Rosikiewicz P."/>
            <person name="Riley R."/>
            <person name="Saito K."/>
            <person name="San Clemente H."/>
            <person name="Shapiro H."/>
            <person name="van Tuinen D."/>
            <person name="Becard G."/>
            <person name="Bonfante P."/>
            <person name="Paszkowski U."/>
            <person name="Shachar-Hill Y.Y."/>
            <person name="Tuskan G.A."/>
            <person name="Young P.W."/>
            <person name="Sanders I.R."/>
            <person name="Henrissat B."/>
            <person name="Rensing S.A."/>
            <person name="Grigoriev I.V."/>
            <person name="Corradi N."/>
            <person name="Roux C."/>
            <person name="Martin F."/>
        </authorList>
    </citation>
    <scope>NUCLEOTIDE SEQUENCE [LARGE SCALE GENOMIC DNA]</scope>
    <source>
        <strain evidence="2 3">DAOM 197198</strain>
    </source>
</reference>
<feature type="transmembrane region" description="Helical" evidence="1">
    <location>
        <begin position="7"/>
        <end position="24"/>
    </location>
</feature>
<keyword evidence="1" id="KW-0472">Membrane</keyword>
<keyword evidence="1" id="KW-1133">Transmembrane helix</keyword>
<dbReference type="EMBL" id="AUPC02000159">
    <property type="protein sequence ID" value="POG68068.1"/>
    <property type="molecule type" value="Genomic_DNA"/>
</dbReference>